<dbReference type="Proteomes" id="UP000281564">
    <property type="component" value="Unassembled WGS sequence"/>
</dbReference>
<accession>A0A3A6QPU9</accession>
<evidence type="ECO:0000256" key="5">
    <source>
        <dbReference type="SAM" id="MobiDB-lite"/>
    </source>
</evidence>
<dbReference type="OrthoDB" id="198497at2157"/>
<protein>
    <submittedName>
        <fullName evidence="8">Site-specific integrase</fullName>
    </submittedName>
</protein>
<evidence type="ECO:0000256" key="2">
    <source>
        <dbReference type="ARBA" id="ARBA00023125"/>
    </source>
</evidence>
<feature type="region of interest" description="Disordered" evidence="5">
    <location>
        <begin position="317"/>
        <end position="336"/>
    </location>
</feature>
<evidence type="ECO:0000256" key="3">
    <source>
        <dbReference type="ARBA" id="ARBA00023172"/>
    </source>
</evidence>
<dbReference type="Pfam" id="PF00589">
    <property type="entry name" value="Phage_integrase"/>
    <property type="match status" value="1"/>
</dbReference>
<dbReference type="CDD" id="cd00397">
    <property type="entry name" value="DNA_BRE_C"/>
    <property type="match status" value="1"/>
</dbReference>
<keyword evidence="9" id="KW-1185">Reference proteome</keyword>
<dbReference type="PROSITE" id="PS51900">
    <property type="entry name" value="CB"/>
    <property type="match status" value="1"/>
</dbReference>
<dbReference type="EMBL" id="QMDW01000007">
    <property type="protein sequence ID" value="RJX50093.1"/>
    <property type="molecule type" value="Genomic_DNA"/>
</dbReference>
<dbReference type="InterPro" id="IPR013762">
    <property type="entry name" value="Integrase-like_cat_sf"/>
</dbReference>
<dbReference type="PROSITE" id="PS51898">
    <property type="entry name" value="TYR_RECOMBINASE"/>
    <property type="match status" value="1"/>
</dbReference>
<dbReference type="InterPro" id="IPR002104">
    <property type="entry name" value="Integrase_catalytic"/>
</dbReference>
<dbReference type="InterPro" id="IPR044068">
    <property type="entry name" value="CB"/>
</dbReference>
<dbReference type="GO" id="GO:0003677">
    <property type="term" value="F:DNA binding"/>
    <property type="evidence" value="ECO:0007669"/>
    <property type="project" value="UniProtKB-UniRule"/>
</dbReference>
<dbReference type="InterPro" id="IPR050090">
    <property type="entry name" value="Tyrosine_recombinase_XerCD"/>
</dbReference>
<dbReference type="GO" id="GO:0015074">
    <property type="term" value="P:DNA integration"/>
    <property type="evidence" value="ECO:0007669"/>
    <property type="project" value="UniProtKB-KW"/>
</dbReference>
<dbReference type="Gene3D" id="1.10.150.130">
    <property type="match status" value="1"/>
</dbReference>
<dbReference type="RefSeq" id="WP_120084153.1">
    <property type="nucleotide sequence ID" value="NZ_QMDW01000007.1"/>
</dbReference>
<evidence type="ECO:0000256" key="4">
    <source>
        <dbReference type="PROSITE-ProRule" id="PRU01248"/>
    </source>
</evidence>
<evidence type="ECO:0000259" key="6">
    <source>
        <dbReference type="PROSITE" id="PS51898"/>
    </source>
</evidence>
<dbReference type="Pfam" id="PF02899">
    <property type="entry name" value="Phage_int_SAM_1"/>
    <property type="match status" value="1"/>
</dbReference>
<gene>
    <name evidence="8" type="ORF">DP106_06355</name>
</gene>
<keyword evidence="2 4" id="KW-0238">DNA-binding</keyword>
<evidence type="ECO:0000256" key="1">
    <source>
        <dbReference type="ARBA" id="ARBA00022908"/>
    </source>
</evidence>
<dbReference type="InterPro" id="IPR004107">
    <property type="entry name" value="Integrase_SAM-like_N"/>
</dbReference>
<feature type="domain" description="Core-binding (CB)" evidence="7">
    <location>
        <begin position="6"/>
        <end position="91"/>
    </location>
</feature>
<reference evidence="8 9" key="1">
    <citation type="submission" date="2018-06" db="EMBL/GenBank/DDBJ databases">
        <title>Halonotius sp. F13-13 a new haloarchaeeon isolated from a solar saltern from Isla Cristina, Huelva, Spain.</title>
        <authorList>
            <person name="Duran-Viseras A."/>
            <person name="Sanchez-Porro C."/>
            <person name="Ventosa A."/>
        </authorList>
    </citation>
    <scope>NUCLEOTIDE SEQUENCE [LARGE SCALE GENOMIC DNA]</scope>
    <source>
        <strain evidence="8 9">CECT 7525</strain>
    </source>
</reference>
<sequence>MSLEPIEPRHALELYLTDRENNVSEATLYSHRSRLGHFIRWCEDKQITNLNELTGRQLHEFRLHRREEGDLAPTTEKTQMDTLRVFIRWLESIDGVETDLHTKVLSPTLSDGDNVRDERLEPERAKEILNHLQRFSYASRPHVVLTLMWHTMMRVGEIRAIDCDDYDPDEQFLRVAHRPDSETSLKNQSRGERYVALTDEVAELLNDWIANCRPDVTDDHGRKPLIATEQGRPNTTTLRRDCYRYTRPCEISGECPHDKEIEECDATEHNKASQCPSSLSPHALRRGGITHALSEGWPMKAVGNRANVTESVLSTHYDSRSEKEKMEQRRDYLDDI</sequence>
<proteinExistence type="predicted"/>
<keyword evidence="3" id="KW-0233">DNA recombination</keyword>
<dbReference type="PANTHER" id="PTHR30349">
    <property type="entry name" value="PHAGE INTEGRASE-RELATED"/>
    <property type="match status" value="1"/>
</dbReference>
<evidence type="ECO:0000313" key="9">
    <source>
        <dbReference type="Proteomes" id="UP000281564"/>
    </source>
</evidence>
<dbReference type="GO" id="GO:0006310">
    <property type="term" value="P:DNA recombination"/>
    <property type="evidence" value="ECO:0007669"/>
    <property type="project" value="UniProtKB-KW"/>
</dbReference>
<name>A0A3A6QPU9_9EURY</name>
<dbReference type="AlphaFoldDB" id="A0A3A6QPU9"/>
<organism evidence="8 9">
    <name type="scientific">Halonotius pteroides</name>
    <dbReference type="NCBI Taxonomy" id="268735"/>
    <lineage>
        <taxon>Archaea</taxon>
        <taxon>Methanobacteriati</taxon>
        <taxon>Methanobacteriota</taxon>
        <taxon>Stenosarchaea group</taxon>
        <taxon>Halobacteria</taxon>
        <taxon>Halobacteriales</taxon>
        <taxon>Haloferacaceae</taxon>
        <taxon>Halonotius</taxon>
    </lineage>
</organism>
<feature type="domain" description="Tyr recombinase" evidence="6">
    <location>
        <begin position="115"/>
        <end position="330"/>
    </location>
</feature>
<dbReference type="SUPFAM" id="SSF56349">
    <property type="entry name" value="DNA breaking-rejoining enzymes"/>
    <property type="match status" value="1"/>
</dbReference>
<dbReference type="Gene3D" id="1.10.443.10">
    <property type="entry name" value="Intergrase catalytic core"/>
    <property type="match status" value="1"/>
</dbReference>
<dbReference type="InterPro" id="IPR010998">
    <property type="entry name" value="Integrase_recombinase_N"/>
</dbReference>
<dbReference type="PANTHER" id="PTHR30349:SF41">
    <property type="entry name" value="INTEGRASE_RECOMBINASE PROTEIN MJ0367-RELATED"/>
    <property type="match status" value="1"/>
</dbReference>
<comment type="caution">
    <text evidence="8">The sequence shown here is derived from an EMBL/GenBank/DDBJ whole genome shotgun (WGS) entry which is preliminary data.</text>
</comment>
<keyword evidence="1" id="KW-0229">DNA integration</keyword>
<evidence type="ECO:0000313" key="8">
    <source>
        <dbReference type="EMBL" id="RJX50093.1"/>
    </source>
</evidence>
<dbReference type="InterPro" id="IPR011010">
    <property type="entry name" value="DNA_brk_join_enz"/>
</dbReference>
<evidence type="ECO:0000259" key="7">
    <source>
        <dbReference type="PROSITE" id="PS51900"/>
    </source>
</evidence>